<evidence type="ECO:0000256" key="14">
    <source>
        <dbReference type="SAM" id="Coils"/>
    </source>
</evidence>
<evidence type="ECO:0000256" key="8">
    <source>
        <dbReference type="ARBA" id="ARBA00022741"/>
    </source>
</evidence>
<evidence type="ECO:0000256" key="1">
    <source>
        <dbReference type="ARBA" id="ARBA00000085"/>
    </source>
</evidence>
<keyword evidence="14" id="KW-0175">Coiled coil</keyword>
<evidence type="ECO:0000256" key="5">
    <source>
        <dbReference type="ARBA" id="ARBA00022553"/>
    </source>
</evidence>
<keyword evidence="18" id="KW-1185">Reference proteome</keyword>
<evidence type="ECO:0000313" key="18">
    <source>
        <dbReference type="Proteomes" id="UP000257055"/>
    </source>
</evidence>
<keyword evidence="6" id="KW-0808">Transferase</keyword>
<dbReference type="PROSITE" id="PS50109">
    <property type="entry name" value="HIS_KIN"/>
    <property type="match status" value="1"/>
</dbReference>
<feature type="coiled-coil region" evidence="14">
    <location>
        <begin position="130"/>
        <end position="164"/>
    </location>
</feature>
<evidence type="ECO:0000259" key="16">
    <source>
        <dbReference type="PROSITE" id="PS50109"/>
    </source>
</evidence>
<dbReference type="InterPro" id="IPR050398">
    <property type="entry name" value="HssS/ArlS-like"/>
</dbReference>
<dbReference type="CDD" id="cd00075">
    <property type="entry name" value="HATPase"/>
    <property type="match status" value="1"/>
</dbReference>
<evidence type="ECO:0000256" key="7">
    <source>
        <dbReference type="ARBA" id="ARBA00022692"/>
    </source>
</evidence>
<evidence type="ECO:0000256" key="9">
    <source>
        <dbReference type="ARBA" id="ARBA00022777"/>
    </source>
</evidence>
<comment type="subcellular location">
    <subcellularLocation>
        <location evidence="2">Cell membrane</location>
        <topology evidence="2">Multi-pass membrane protein</topology>
    </subcellularLocation>
</comment>
<dbReference type="FunFam" id="1.10.287.130:FF:000008">
    <property type="entry name" value="Two-component sensor histidine kinase"/>
    <property type="match status" value="1"/>
</dbReference>
<dbReference type="GO" id="GO:0005886">
    <property type="term" value="C:plasma membrane"/>
    <property type="evidence" value="ECO:0007669"/>
    <property type="project" value="UniProtKB-SubCell"/>
</dbReference>
<keyword evidence="8" id="KW-0547">Nucleotide-binding</keyword>
<keyword evidence="13 15" id="KW-0472">Membrane</keyword>
<feature type="domain" description="Histidine kinase" evidence="16">
    <location>
        <begin position="164"/>
        <end position="379"/>
    </location>
</feature>
<dbReference type="SUPFAM" id="SSF55874">
    <property type="entry name" value="ATPase domain of HSP90 chaperone/DNA topoisomerase II/histidine kinase"/>
    <property type="match status" value="1"/>
</dbReference>
<dbReference type="EC" id="2.7.13.3" evidence="3"/>
<feature type="transmembrane region" description="Helical" evidence="15">
    <location>
        <begin position="20"/>
        <end position="41"/>
    </location>
</feature>
<accession>A0A3D8TPX2</accession>
<evidence type="ECO:0000256" key="15">
    <source>
        <dbReference type="SAM" id="Phobius"/>
    </source>
</evidence>
<evidence type="ECO:0000256" key="6">
    <source>
        <dbReference type="ARBA" id="ARBA00022679"/>
    </source>
</evidence>
<feature type="transmembrane region" description="Helical" evidence="15">
    <location>
        <begin position="75"/>
        <end position="96"/>
    </location>
</feature>
<dbReference type="Proteomes" id="UP000257055">
    <property type="component" value="Unassembled WGS sequence"/>
</dbReference>
<proteinExistence type="predicted"/>
<dbReference type="SUPFAM" id="SSF47384">
    <property type="entry name" value="Homodimeric domain of signal transducing histidine kinase"/>
    <property type="match status" value="1"/>
</dbReference>
<keyword evidence="11 15" id="KW-1133">Transmembrane helix</keyword>
<dbReference type="InterPro" id="IPR003661">
    <property type="entry name" value="HisK_dim/P_dom"/>
</dbReference>
<dbReference type="InterPro" id="IPR003594">
    <property type="entry name" value="HATPase_dom"/>
</dbReference>
<keyword evidence="9 17" id="KW-0418">Kinase</keyword>
<evidence type="ECO:0000256" key="3">
    <source>
        <dbReference type="ARBA" id="ARBA00012438"/>
    </source>
</evidence>
<dbReference type="GO" id="GO:0005524">
    <property type="term" value="F:ATP binding"/>
    <property type="evidence" value="ECO:0007669"/>
    <property type="project" value="UniProtKB-KW"/>
</dbReference>
<dbReference type="PANTHER" id="PTHR45528">
    <property type="entry name" value="SENSOR HISTIDINE KINASE CPXA"/>
    <property type="match status" value="1"/>
</dbReference>
<evidence type="ECO:0000256" key="11">
    <source>
        <dbReference type="ARBA" id="ARBA00022989"/>
    </source>
</evidence>
<dbReference type="SMART" id="SM00388">
    <property type="entry name" value="HisKA"/>
    <property type="match status" value="1"/>
</dbReference>
<dbReference type="InterPro" id="IPR005467">
    <property type="entry name" value="His_kinase_dom"/>
</dbReference>
<dbReference type="PANTHER" id="PTHR45528:SF1">
    <property type="entry name" value="SENSOR HISTIDINE KINASE CPXA"/>
    <property type="match status" value="1"/>
</dbReference>
<dbReference type="Gene3D" id="1.10.287.130">
    <property type="match status" value="1"/>
</dbReference>
<dbReference type="EMBL" id="LARY01000002">
    <property type="protein sequence ID" value="RDX00701.1"/>
    <property type="molecule type" value="Genomic_DNA"/>
</dbReference>
<dbReference type="Pfam" id="PF00512">
    <property type="entry name" value="HisKA"/>
    <property type="match status" value="1"/>
</dbReference>
<evidence type="ECO:0000256" key="12">
    <source>
        <dbReference type="ARBA" id="ARBA00023012"/>
    </source>
</evidence>
<dbReference type="SMART" id="SM00387">
    <property type="entry name" value="HATPase_c"/>
    <property type="match status" value="1"/>
</dbReference>
<dbReference type="Gene3D" id="3.30.565.10">
    <property type="entry name" value="Histidine kinase-like ATPase, C-terminal domain"/>
    <property type="match status" value="1"/>
</dbReference>
<protein>
    <recommendedName>
        <fullName evidence="3">histidine kinase</fullName>
        <ecNumber evidence="3">2.7.13.3</ecNumber>
    </recommendedName>
</protein>
<evidence type="ECO:0000313" key="17">
    <source>
        <dbReference type="EMBL" id="RDX00701.1"/>
    </source>
</evidence>
<keyword evidence="7 15" id="KW-0812">Transmembrane</keyword>
<dbReference type="InterPro" id="IPR036890">
    <property type="entry name" value="HATPase_C_sf"/>
</dbReference>
<keyword evidence="4" id="KW-1003">Cell membrane</keyword>
<sequence length="380" mass="44188">MKFKRWLKHVMHVMRPWQIILFAILSWFVASFALQTIYLWLLSIRDDSVVLRGLNDSFIDLFGRGKYNNIVESPIMILAKYVLLVLMAWLVFYFFYRFMRGRALKNQLRTINYALGTDRAVDTSSLVPEISELETNIEKMRARQKNLMEQEQEAQQAKNDLITNVSHDLRTPLTSILGYLSYIHDDRYRDEVELKYYTDLVYDKARHLHKLIDDLFSYTRLESPDYLLATDRIDMVELLRQLVAEFDGLAREKGTEIVELYQAENLLVNGDGNQIMRLFENLFSNALRYGSDSGKIEVVAYQEEEWAVVNVTNFGEEIPALDLPHLFERFYKVDKNRTTTGTGLGLAISKSIVERHGGLVTATSKNRKTTFTVKLPLLNL</sequence>
<dbReference type="Pfam" id="PF02518">
    <property type="entry name" value="HATPase_c"/>
    <property type="match status" value="1"/>
</dbReference>
<evidence type="ECO:0000256" key="10">
    <source>
        <dbReference type="ARBA" id="ARBA00022840"/>
    </source>
</evidence>
<gene>
    <name evidence="17" type="ORF">UR08_06875</name>
</gene>
<comment type="caution">
    <text evidence="17">The sequence shown here is derived from an EMBL/GenBank/DDBJ whole genome shotgun (WGS) entry which is preliminary data.</text>
</comment>
<evidence type="ECO:0000256" key="2">
    <source>
        <dbReference type="ARBA" id="ARBA00004651"/>
    </source>
</evidence>
<evidence type="ECO:0000256" key="4">
    <source>
        <dbReference type="ARBA" id="ARBA00022475"/>
    </source>
</evidence>
<dbReference type="InterPro" id="IPR036097">
    <property type="entry name" value="HisK_dim/P_sf"/>
</dbReference>
<name>A0A3D8TPX2_9LIST</name>
<dbReference type="AlphaFoldDB" id="A0A3D8TPX2"/>
<dbReference type="PRINTS" id="PR00344">
    <property type="entry name" value="BCTRLSENSOR"/>
</dbReference>
<dbReference type="GO" id="GO:0000155">
    <property type="term" value="F:phosphorelay sensor kinase activity"/>
    <property type="evidence" value="ECO:0007669"/>
    <property type="project" value="InterPro"/>
</dbReference>
<dbReference type="CDD" id="cd00082">
    <property type="entry name" value="HisKA"/>
    <property type="match status" value="1"/>
</dbReference>
<reference evidence="18" key="1">
    <citation type="submission" date="2015-04" db="EMBL/GenBank/DDBJ databases">
        <authorList>
            <person name="Schardt J."/>
            <person name="Mueller-Herbst S."/>
            <person name="Scherer S."/>
            <person name="Huptas C."/>
        </authorList>
    </citation>
    <scope>NUCLEOTIDE SEQUENCE [LARGE SCALE GENOMIC DNA]</scope>
    <source>
        <strain evidence="18">Kiel-L1</strain>
    </source>
</reference>
<organism evidence="17 18">
    <name type="scientific">Listeria kieliensis</name>
    <dbReference type="NCBI Taxonomy" id="1621700"/>
    <lineage>
        <taxon>Bacteria</taxon>
        <taxon>Bacillati</taxon>
        <taxon>Bacillota</taxon>
        <taxon>Bacilli</taxon>
        <taxon>Bacillales</taxon>
        <taxon>Listeriaceae</taxon>
        <taxon>Listeria</taxon>
    </lineage>
</organism>
<keyword evidence="12" id="KW-0902">Two-component regulatory system</keyword>
<comment type="catalytic activity">
    <reaction evidence="1">
        <text>ATP + protein L-histidine = ADP + protein N-phospho-L-histidine.</text>
        <dbReference type="EC" id="2.7.13.3"/>
    </reaction>
</comment>
<keyword evidence="5" id="KW-0597">Phosphoprotein</keyword>
<keyword evidence="10" id="KW-0067">ATP-binding</keyword>
<dbReference type="FunFam" id="3.30.565.10:FF:000013">
    <property type="entry name" value="Two-component sensor histidine kinase"/>
    <property type="match status" value="1"/>
</dbReference>
<dbReference type="InterPro" id="IPR004358">
    <property type="entry name" value="Sig_transdc_His_kin-like_C"/>
</dbReference>
<evidence type="ECO:0000256" key="13">
    <source>
        <dbReference type="ARBA" id="ARBA00023136"/>
    </source>
</evidence>